<evidence type="ECO:0000256" key="2">
    <source>
        <dbReference type="ARBA" id="ARBA00022723"/>
    </source>
</evidence>
<dbReference type="Gene3D" id="3.30.70.360">
    <property type="match status" value="1"/>
</dbReference>
<evidence type="ECO:0000259" key="4">
    <source>
        <dbReference type="Pfam" id="PF07687"/>
    </source>
</evidence>
<gene>
    <name evidence="5" type="ORF">UFOPK1855_00007</name>
</gene>
<proteinExistence type="predicted"/>
<accession>A0A6J6GSF8</accession>
<dbReference type="InterPro" id="IPR002933">
    <property type="entry name" value="Peptidase_M20"/>
</dbReference>
<dbReference type="NCBIfam" id="NF005914">
    <property type="entry name" value="PRK07907.1"/>
    <property type="match status" value="1"/>
</dbReference>
<name>A0A6J6GSF8_9ZZZZ</name>
<keyword evidence="3" id="KW-0378">Hydrolase</keyword>
<evidence type="ECO:0000256" key="3">
    <source>
        <dbReference type="ARBA" id="ARBA00022801"/>
    </source>
</evidence>
<organism evidence="5">
    <name type="scientific">freshwater metagenome</name>
    <dbReference type="NCBI Taxonomy" id="449393"/>
    <lineage>
        <taxon>unclassified sequences</taxon>
        <taxon>metagenomes</taxon>
        <taxon>ecological metagenomes</taxon>
    </lineage>
</organism>
<dbReference type="GO" id="GO:0006508">
    <property type="term" value="P:proteolysis"/>
    <property type="evidence" value="ECO:0007669"/>
    <property type="project" value="UniProtKB-KW"/>
</dbReference>
<dbReference type="EMBL" id="CAEZUW010000001">
    <property type="protein sequence ID" value="CAB4604207.1"/>
    <property type="molecule type" value="Genomic_DNA"/>
</dbReference>
<dbReference type="SUPFAM" id="SSF53187">
    <property type="entry name" value="Zn-dependent exopeptidases"/>
    <property type="match status" value="1"/>
</dbReference>
<dbReference type="Pfam" id="PF01546">
    <property type="entry name" value="Peptidase_M20"/>
    <property type="match status" value="1"/>
</dbReference>
<protein>
    <submittedName>
        <fullName evidence="5">Unannotated protein</fullName>
    </submittedName>
</protein>
<dbReference type="PANTHER" id="PTHR43270">
    <property type="entry name" value="BETA-ALA-HIS DIPEPTIDASE"/>
    <property type="match status" value="1"/>
</dbReference>
<dbReference type="InterPro" id="IPR011650">
    <property type="entry name" value="Peptidase_M20_dimer"/>
</dbReference>
<reference evidence="5" key="1">
    <citation type="submission" date="2020-05" db="EMBL/GenBank/DDBJ databases">
        <authorList>
            <person name="Chiriac C."/>
            <person name="Salcher M."/>
            <person name="Ghai R."/>
            <person name="Kavagutti S V."/>
        </authorList>
    </citation>
    <scope>NUCLEOTIDE SEQUENCE</scope>
</reference>
<sequence length="476" mass="50712">MSFLLKITFMNESKIESLVSDVKESVNLQFPARIADLCDLVRIPGIAWDAFDAADLERSAEAVKALLDDLEIFDAVEIRRASAGDKVGAPAVVARREAKNGRPHILLYAHHDVQPPGPENQWNTPAFEPTLRDGRIFARGAADDKAGIVAHLTALRVLKEIAGPDFDLGISLFFEGEEEAGSPSFRNFLDENRELLAADAIVVADSANWTVEIPALTTTLRGLVSQVIEIKTLDHALHSGMYGGVVPDATMALIRLLASLHEHDGSVAVPGLVQTAAAELDYTEAALRVDAGLLGPTTTIGTGSLLSRIWTQPSITVIGIDTKNVDVASNTLLPSASAKISMRIAPGDEPEKALAALRAHLEANLPFGAQITFGEVEMGKPFASNTDGWAFKLAKDALSDAFGVESVEIGIGGSIPFIADLTEVFPSAQILVTGVEEPDSRAHSPNESVHLETLRNAMSAEALMLLRANAAVVPSE</sequence>
<dbReference type="Pfam" id="PF07687">
    <property type="entry name" value="M20_dimer"/>
    <property type="match status" value="1"/>
</dbReference>
<dbReference type="PANTHER" id="PTHR43270:SF12">
    <property type="entry name" value="SUCCINYL-DIAMINOPIMELATE DESUCCINYLASE"/>
    <property type="match status" value="1"/>
</dbReference>
<dbReference type="InterPro" id="IPR051458">
    <property type="entry name" value="Cyt/Met_Dipeptidase"/>
</dbReference>
<dbReference type="Gene3D" id="3.40.630.10">
    <property type="entry name" value="Zn peptidases"/>
    <property type="match status" value="1"/>
</dbReference>
<evidence type="ECO:0000313" key="5">
    <source>
        <dbReference type="EMBL" id="CAB4604207.1"/>
    </source>
</evidence>
<evidence type="ECO:0000256" key="1">
    <source>
        <dbReference type="ARBA" id="ARBA00022670"/>
    </source>
</evidence>
<dbReference type="AlphaFoldDB" id="A0A6J6GSF8"/>
<feature type="domain" description="Peptidase M20 dimerisation" evidence="4">
    <location>
        <begin position="222"/>
        <end position="366"/>
    </location>
</feature>
<keyword evidence="1" id="KW-0645">Protease</keyword>
<keyword evidence="2" id="KW-0479">Metal-binding</keyword>
<dbReference type="GO" id="GO:0046872">
    <property type="term" value="F:metal ion binding"/>
    <property type="evidence" value="ECO:0007669"/>
    <property type="project" value="UniProtKB-KW"/>
</dbReference>
<dbReference type="GO" id="GO:0008233">
    <property type="term" value="F:peptidase activity"/>
    <property type="evidence" value="ECO:0007669"/>
    <property type="project" value="UniProtKB-KW"/>
</dbReference>